<feature type="region of interest" description="Disordered" evidence="1">
    <location>
        <begin position="300"/>
        <end position="334"/>
    </location>
</feature>
<feature type="compositionally biased region" description="Low complexity" evidence="1">
    <location>
        <begin position="34"/>
        <end position="46"/>
    </location>
</feature>
<feature type="compositionally biased region" description="Basic and acidic residues" evidence="1">
    <location>
        <begin position="529"/>
        <end position="539"/>
    </location>
</feature>
<evidence type="ECO:0000256" key="1">
    <source>
        <dbReference type="SAM" id="MobiDB-lite"/>
    </source>
</evidence>
<accession>A0A1Y2AR96</accession>
<feature type="compositionally biased region" description="Acidic residues" evidence="1">
    <location>
        <begin position="680"/>
        <end position="689"/>
    </location>
</feature>
<feature type="region of interest" description="Disordered" evidence="1">
    <location>
        <begin position="500"/>
        <end position="562"/>
    </location>
</feature>
<evidence type="ECO:0000313" key="2">
    <source>
        <dbReference type="EMBL" id="ORY25083.1"/>
    </source>
</evidence>
<feature type="region of interest" description="Disordered" evidence="1">
    <location>
        <begin position="348"/>
        <end position="438"/>
    </location>
</feature>
<dbReference type="OrthoDB" id="2596590at2759"/>
<keyword evidence="3" id="KW-1185">Reference proteome</keyword>
<feature type="compositionally biased region" description="Polar residues" evidence="1">
    <location>
        <begin position="547"/>
        <end position="562"/>
    </location>
</feature>
<evidence type="ECO:0000313" key="3">
    <source>
        <dbReference type="Proteomes" id="UP000193986"/>
    </source>
</evidence>
<dbReference type="InParanoid" id="A0A1Y2AR96"/>
<reference evidence="2 3" key="1">
    <citation type="submission" date="2016-07" db="EMBL/GenBank/DDBJ databases">
        <title>Pervasive Adenine N6-methylation of Active Genes in Fungi.</title>
        <authorList>
            <consortium name="DOE Joint Genome Institute"/>
            <person name="Mondo S.J."/>
            <person name="Dannebaum R.O."/>
            <person name="Kuo R.C."/>
            <person name="Labutti K."/>
            <person name="Haridas S."/>
            <person name="Kuo A."/>
            <person name="Salamov A."/>
            <person name="Ahrendt S.R."/>
            <person name="Lipzen A."/>
            <person name="Sullivan W."/>
            <person name="Andreopoulos W.B."/>
            <person name="Clum A."/>
            <person name="Lindquist E."/>
            <person name="Daum C."/>
            <person name="Ramamoorthy G.K."/>
            <person name="Gryganskyi A."/>
            <person name="Culley D."/>
            <person name="Magnuson J.K."/>
            <person name="James T.Y."/>
            <person name="O'Malley M.A."/>
            <person name="Stajich J.E."/>
            <person name="Spatafora J.W."/>
            <person name="Visel A."/>
            <person name="Grigoriev I.V."/>
        </authorList>
    </citation>
    <scope>NUCLEOTIDE SEQUENCE [LARGE SCALE GENOMIC DNA]</scope>
    <source>
        <strain evidence="2 3">68-887.2</strain>
    </source>
</reference>
<dbReference type="STRING" id="71784.A0A1Y2AR96"/>
<feature type="region of interest" description="Disordered" evidence="1">
    <location>
        <begin position="212"/>
        <end position="259"/>
    </location>
</feature>
<feature type="region of interest" description="Disordered" evidence="1">
    <location>
        <begin position="674"/>
        <end position="707"/>
    </location>
</feature>
<organism evidence="2 3">
    <name type="scientific">Naematelia encephala</name>
    <dbReference type="NCBI Taxonomy" id="71784"/>
    <lineage>
        <taxon>Eukaryota</taxon>
        <taxon>Fungi</taxon>
        <taxon>Dikarya</taxon>
        <taxon>Basidiomycota</taxon>
        <taxon>Agaricomycotina</taxon>
        <taxon>Tremellomycetes</taxon>
        <taxon>Tremellales</taxon>
        <taxon>Naemateliaceae</taxon>
        <taxon>Naematelia</taxon>
    </lineage>
</organism>
<feature type="compositionally biased region" description="Polar residues" evidence="1">
    <location>
        <begin position="410"/>
        <end position="437"/>
    </location>
</feature>
<comment type="caution">
    <text evidence="2">The sequence shown here is derived from an EMBL/GenBank/DDBJ whole genome shotgun (WGS) entry which is preliminary data.</text>
</comment>
<feature type="region of interest" description="Disordered" evidence="1">
    <location>
        <begin position="1"/>
        <end position="46"/>
    </location>
</feature>
<feature type="region of interest" description="Disordered" evidence="1">
    <location>
        <begin position="584"/>
        <end position="609"/>
    </location>
</feature>
<feature type="compositionally biased region" description="Basic and acidic residues" evidence="1">
    <location>
        <begin position="691"/>
        <end position="707"/>
    </location>
</feature>
<sequence>MHRQDASEANINGDTDMDISSPPAHLNPIFVNTSLPFSSSSSRNPASPVRFAASANAFGLGHSPASSSSSASVREVGFVPNNDISPGTGGQRKMRRPSMLSLAQTAGGSEDDVPTAMAVQHPSSGHISLPNPFQQPHVSPTLSPTPRWVQGNLLLRRTSSAPPLAIEGLSTHTPPIEMDGGDTDGRSTSPMDVEGEAEVKSPLRWVPLHLQPNASRRKGKTRMDDIDVSPGTAPGPQLHQPPFAGRPLPVSPGTTPGPPLHQPPFTGRPLPAPLLATLISESSPLEHEMRSEARLQRLISSHPHALPLTPRAPRASRGRFPEMVGGDDDDDEFSRRSSWAHHLWTGQAYSSDSDSDEDHAPEPVNSAFAAGMDMDRPGSSSSSVAGMFGGNDSGKSTPGHGNNGIPMSARTLSNSGSGSALNPNFTNQPTPPSNSVQWPGAAVKARMSFSQAGQGMVPSPGNGLGLPGAFGGLGMGNGNGMGTPLASPTIERLELVGSPSGMSVSSPGMMQYRESQGGSASVRPGKRKAQNDDRFDPYKRPRGTSPGLLTSSPAFPMSPSRTTSAIPIPQSPGHATLNPSVLSTSGSFTLRMPTRRPPTGYARSRQASPALSIGSTSEVLSTSLATATGRPSINLGSAFIPTGLQGGMAIVNAANERGNAPGLGGLGLLSLRSTDTVAERDEDEEEAESVEMMRDDSRDSRNAMEED</sequence>
<dbReference type="Proteomes" id="UP000193986">
    <property type="component" value="Unassembled WGS sequence"/>
</dbReference>
<protein>
    <submittedName>
        <fullName evidence="2">Uncharacterized protein</fullName>
    </submittedName>
</protein>
<feature type="region of interest" description="Disordered" evidence="1">
    <location>
        <begin position="169"/>
        <end position="199"/>
    </location>
</feature>
<dbReference type="EMBL" id="MCFC01000061">
    <property type="protein sequence ID" value="ORY25083.1"/>
    <property type="molecule type" value="Genomic_DNA"/>
</dbReference>
<feature type="compositionally biased region" description="Low complexity" evidence="1">
    <location>
        <begin position="500"/>
        <end position="510"/>
    </location>
</feature>
<gene>
    <name evidence="2" type="ORF">BCR39DRAFT_600290</name>
</gene>
<name>A0A1Y2AR96_9TREE</name>
<dbReference type="AlphaFoldDB" id="A0A1Y2AR96"/>
<proteinExistence type="predicted"/>